<evidence type="ECO:0000256" key="1">
    <source>
        <dbReference type="ARBA" id="ARBA00007039"/>
    </source>
</evidence>
<dbReference type="PRINTS" id="PR00127">
    <property type="entry name" value="CLPPROTEASEP"/>
</dbReference>
<comment type="similarity">
    <text evidence="1 7">Belongs to the peptidase S14 family.</text>
</comment>
<evidence type="ECO:0000256" key="6">
    <source>
        <dbReference type="PROSITE-ProRule" id="PRU10086"/>
    </source>
</evidence>
<dbReference type="SUPFAM" id="SSF52096">
    <property type="entry name" value="ClpP/crotonase"/>
    <property type="match status" value="1"/>
</dbReference>
<dbReference type="GO" id="GO:0006515">
    <property type="term" value="P:protein quality control for misfolded or incompletely synthesized proteins"/>
    <property type="evidence" value="ECO:0007669"/>
    <property type="project" value="TreeGrafter"/>
</dbReference>
<evidence type="ECO:0000256" key="3">
    <source>
        <dbReference type="ARBA" id="ARBA00022801"/>
    </source>
</evidence>
<evidence type="ECO:0000256" key="2">
    <source>
        <dbReference type="ARBA" id="ARBA00022670"/>
    </source>
</evidence>
<evidence type="ECO:0000256" key="5">
    <source>
        <dbReference type="ARBA" id="ARBA00034021"/>
    </source>
</evidence>
<name>A0A7S0NMD6_MICPS</name>
<dbReference type="GO" id="GO:0004252">
    <property type="term" value="F:serine-type endopeptidase activity"/>
    <property type="evidence" value="ECO:0007669"/>
    <property type="project" value="UniProtKB-EC"/>
</dbReference>
<dbReference type="GO" id="GO:0009536">
    <property type="term" value="C:plastid"/>
    <property type="evidence" value="ECO:0007669"/>
    <property type="project" value="UniProtKB-ARBA"/>
</dbReference>
<sequence length="339" mass="36272">MFRAVARRAVASVGALSSAVGGVGTGGSTRAIRRRTFSSGAGGSMDSKIPLMSVALGAAATATAYEAARSLEKPNPTPAARPNPELIPGKSTASKSSKAAAAVEKKEIEKKETEKKDPEKKEPEKKEPEKKEPEKKEEPKAPVAKSDADLFYAQLLTQRRIFLNGRVDDKSAHTLVGKMLFLDAADPTKPIVMYINSGGGVVTSGLAIYDVMQHVRPPVYTVCLGHAESMAAVLLCAGEKGHRYALPNSRIMIHQPHHVVSGQTTDIIIKAKKAEHTRETLSEIIQAHSGKGEGEVNAALERDTYMTASEAKKFGIVDHTVTRITEIEGLDLDKGNGKK</sequence>
<comment type="catalytic activity">
    <reaction evidence="5 6">
        <text>Hydrolysis of proteins to small peptides in the presence of ATP and magnesium. alpha-casein is the usual test substrate. In the absence of ATP, only oligopeptides shorter than five residues are hydrolyzed (such as succinyl-Leu-Tyr-|-NHMec, and Leu-Tyr-Leu-|-Tyr-Trp, in which cleavage of the -Tyr-|-Leu- and -Tyr-|-Trp bonds also occurs).</text>
        <dbReference type="EC" id="3.4.21.92"/>
    </reaction>
</comment>
<accession>A0A7S0NMD6</accession>
<feature type="compositionally biased region" description="Basic and acidic residues" evidence="8">
    <location>
        <begin position="103"/>
        <end position="140"/>
    </location>
</feature>
<evidence type="ECO:0000256" key="4">
    <source>
        <dbReference type="ARBA" id="ARBA00022825"/>
    </source>
</evidence>
<dbReference type="Gene3D" id="3.90.226.10">
    <property type="entry name" value="2-enoyl-CoA Hydratase, Chain A, domain 1"/>
    <property type="match status" value="1"/>
</dbReference>
<proteinExistence type="inferred from homology"/>
<reference evidence="9" key="1">
    <citation type="submission" date="2021-01" db="EMBL/GenBank/DDBJ databases">
        <authorList>
            <person name="Corre E."/>
            <person name="Pelletier E."/>
            <person name="Niang G."/>
            <person name="Scheremetjew M."/>
            <person name="Finn R."/>
            <person name="Kale V."/>
            <person name="Holt S."/>
            <person name="Cochrane G."/>
            <person name="Meng A."/>
            <person name="Brown T."/>
            <person name="Cohen L."/>
        </authorList>
    </citation>
    <scope>NUCLEOTIDE SEQUENCE</scope>
    <source>
        <strain evidence="9">CCMP1723</strain>
    </source>
</reference>
<dbReference type="GO" id="GO:0004176">
    <property type="term" value="F:ATP-dependent peptidase activity"/>
    <property type="evidence" value="ECO:0007669"/>
    <property type="project" value="InterPro"/>
</dbReference>
<dbReference type="Pfam" id="PF00574">
    <property type="entry name" value="CLP_protease"/>
    <property type="match status" value="1"/>
</dbReference>
<dbReference type="HAMAP" id="MF_00444">
    <property type="entry name" value="ClpP"/>
    <property type="match status" value="1"/>
</dbReference>
<dbReference type="GO" id="GO:0009368">
    <property type="term" value="C:endopeptidase Clp complex"/>
    <property type="evidence" value="ECO:0007669"/>
    <property type="project" value="TreeGrafter"/>
</dbReference>
<evidence type="ECO:0000313" key="9">
    <source>
        <dbReference type="EMBL" id="CAD8523077.1"/>
    </source>
</evidence>
<feature type="compositionally biased region" description="Low complexity" evidence="8">
    <location>
        <begin position="90"/>
        <end position="102"/>
    </location>
</feature>
<gene>
    <name evidence="9" type="ORF">MCOM1403_LOCUS9963</name>
</gene>
<dbReference type="InterPro" id="IPR001907">
    <property type="entry name" value="ClpP"/>
</dbReference>
<feature type="active site" evidence="6">
    <location>
        <position position="254"/>
    </location>
</feature>
<dbReference type="CDD" id="cd07017">
    <property type="entry name" value="S14_ClpP_2"/>
    <property type="match status" value="1"/>
</dbReference>
<organism evidence="9">
    <name type="scientific">Micromonas pusilla</name>
    <name type="common">Picoplanktonic green alga</name>
    <name type="synonym">Chromulina pusilla</name>
    <dbReference type="NCBI Taxonomy" id="38833"/>
    <lineage>
        <taxon>Eukaryota</taxon>
        <taxon>Viridiplantae</taxon>
        <taxon>Chlorophyta</taxon>
        <taxon>Mamiellophyceae</taxon>
        <taxon>Mamiellales</taxon>
        <taxon>Mamiellaceae</taxon>
        <taxon>Micromonas</taxon>
    </lineage>
</organism>
<keyword evidence="3" id="KW-0378">Hydrolase</keyword>
<dbReference type="GO" id="GO:0051117">
    <property type="term" value="F:ATPase binding"/>
    <property type="evidence" value="ECO:0007669"/>
    <property type="project" value="TreeGrafter"/>
</dbReference>
<dbReference type="PROSITE" id="PS00382">
    <property type="entry name" value="CLP_PROTEASE_HIS"/>
    <property type="match status" value="1"/>
</dbReference>
<keyword evidence="4" id="KW-0720">Serine protease</keyword>
<evidence type="ECO:0000256" key="8">
    <source>
        <dbReference type="SAM" id="MobiDB-lite"/>
    </source>
</evidence>
<keyword evidence="2" id="KW-0645">Protease</keyword>
<evidence type="ECO:0000256" key="7">
    <source>
        <dbReference type="RuleBase" id="RU003567"/>
    </source>
</evidence>
<dbReference type="PANTHER" id="PTHR10381">
    <property type="entry name" value="ATP-DEPENDENT CLP PROTEASE PROTEOLYTIC SUBUNIT"/>
    <property type="match status" value="1"/>
</dbReference>
<feature type="region of interest" description="Disordered" evidence="8">
    <location>
        <begin position="69"/>
        <end position="143"/>
    </location>
</feature>
<protein>
    <recommendedName>
        <fullName evidence="7">ATP-dependent Clp protease proteolytic subunit</fullName>
    </recommendedName>
</protein>
<dbReference type="InterPro" id="IPR033135">
    <property type="entry name" value="ClpP_His_AS"/>
</dbReference>
<dbReference type="InterPro" id="IPR029045">
    <property type="entry name" value="ClpP/crotonase-like_dom_sf"/>
</dbReference>
<dbReference type="EMBL" id="HBEQ01012378">
    <property type="protein sequence ID" value="CAD8523077.1"/>
    <property type="molecule type" value="Transcribed_RNA"/>
</dbReference>
<dbReference type="AlphaFoldDB" id="A0A7S0NMD6"/>
<dbReference type="InterPro" id="IPR023562">
    <property type="entry name" value="ClpP/TepA"/>
</dbReference>
<dbReference type="PANTHER" id="PTHR10381:SF11">
    <property type="entry name" value="ATP-DEPENDENT CLP PROTEASE PROTEOLYTIC SUBUNIT, MITOCHONDRIAL"/>
    <property type="match status" value="1"/>
</dbReference>